<evidence type="ECO:0000259" key="11">
    <source>
        <dbReference type="PROSITE" id="PS50275"/>
    </source>
</evidence>
<evidence type="ECO:0000256" key="1">
    <source>
        <dbReference type="ARBA" id="ARBA00004496"/>
    </source>
</evidence>
<protein>
    <recommendedName>
        <fullName evidence="4">phosphoinositide 5-phosphatase</fullName>
        <ecNumber evidence="4">3.1.3.36</ecNumber>
    </recommendedName>
</protein>
<dbReference type="EC" id="3.1.3.36" evidence="4"/>
<dbReference type="GO" id="GO:0015031">
    <property type="term" value="P:protein transport"/>
    <property type="evidence" value="ECO:0007669"/>
    <property type="project" value="UniProtKB-KW"/>
</dbReference>
<dbReference type="OrthoDB" id="405996at2759"/>
<dbReference type="Pfam" id="PF02383">
    <property type="entry name" value="Syja_N"/>
    <property type="match status" value="1"/>
</dbReference>
<keyword evidence="8" id="KW-0378">Hydrolase</keyword>
<dbReference type="InterPro" id="IPR046985">
    <property type="entry name" value="IP5"/>
</dbReference>
<keyword evidence="13" id="KW-1185">Reference proteome</keyword>
<feature type="compositionally biased region" description="Basic and acidic residues" evidence="10">
    <location>
        <begin position="1133"/>
        <end position="1143"/>
    </location>
</feature>
<name>H0H082_SACCK</name>
<dbReference type="GO" id="GO:0043813">
    <property type="term" value="F:phosphatidylinositol-3,5-bisphosphate 5-phosphatase activity"/>
    <property type="evidence" value="ECO:0007669"/>
    <property type="project" value="TreeGrafter"/>
</dbReference>
<reference evidence="12 13" key="1">
    <citation type="journal article" date="2012" name="FEMS Yeast Res.">
        <title>The genome sequence of the wine yeast VIN7 reveals an allotriploid hybrid genome with Saccharomyces cerevisiae and Saccharomyces kudriavzevii origins.</title>
        <authorList>
            <person name="Borneman A.R."/>
            <person name="Desany B.A."/>
            <person name="Riches D."/>
            <person name="Affourtit J.P."/>
            <person name="Forgan A.H."/>
            <person name="Pretorius I.S."/>
            <person name="Egholm M."/>
            <person name="Chambers P.J."/>
        </authorList>
    </citation>
    <scope>NUCLEOTIDE SEQUENCE [LARGE SCALE GENOMIC DNA]</scope>
    <source>
        <strain evidence="12 13">VIN7</strain>
    </source>
</reference>
<dbReference type="PANTHER" id="PTHR11200:SF257">
    <property type="entry name" value="PHOSPHOINOSITIDE 5-PHOSPHATASE"/>
    <property type="match status" value="1"/>
</dbReference>
<evidence type="ECO:0000256" key="8">
    <source>
        <dbReference type="ARBA" id="ARBA00022801"/>
    </source>
</evidence>
<dbReference type="CDD" id="cd09090">
    <property type="entry name" value="INPP5c_ScInp51p-like"/>
    <property type="match status" value="1"/>
</dbReference>
<accession>H0H082</accession>
<dbReference type="GO" id="GO:0004439">
    <property type="term" value="F:phosphatidylinositol-4,5-bisphosphate 5-phosphatase activity"/>
    <property type="evidence" value="ECO:0007669"/>
    <property type="project" value="UniProtKB-EC"/>
</dbReference>
<dbReference type="EMBL" id="AGVY01000344">
    <property type="protein sequence ID" value="EHN00554.1"/>
    <property type="molecule type" value="Genomic_DNA"/>
</dbReference>
<dbReference type="PhylomeDB" id="H0H082"/>
<dbReference type="Proteomes" id="UP000009009">
    <property type="component" value="Unassembled WGS sequence"/>
</dbReference>
<proteinExistence type="inferred from homology"/>
<dbReference type="Gene3D" id="3.60.10.10">
    <property type="entry name" value="Endonuclease/exonuclease/phosphatase"/>
    <property type="match status" value="1"/>
</dbReference>
<comment type="caution">
    <text evidence="12">The sequence shown here is derived from an EMBL/GenBank/DDBJ whole genome shotgun (WGS) entry which is preliminary data.</text>
</comment>
<feature type="region of interest" description="Disordered" evidence="10">
    <location>
        <begin position="127"/>
        <end position="161"/>
    </location>
</feature>
<evidence type="ECO:0000256" key="4">
    <source>
        <dbReference type="ARBA" id="ARBA00013044"/>
    </source>
</evidence>
<feature type="compositionally biased region" description="Low complexity" evidence="10">
    <location>
        <begin position="1043"/>
        <end position="1058"/>
    </location>
</feature>
<evidence type="ECO:0000256" key="3">
    <source>
        <dbReference type="ARBA" id="ARBA00009678"/>
    </source>
</evidence>
<feature type="compositionally biased region" description="Low complexity" evidence="10">
    <location>
        <begin position="1087"/>
        <end position="1098"/>
    </location>
</feature>
<dbReference type="SMART" id="SM00128">
    <property type="entry name" value="IPPc"/>
    <property type="match status" value="1"/>
</dbReference>
<evidence type="ECO:0000256" key="6">
    <source>
        <dbReference type="ARBA" id="ARBA00022490"/>
    </source>
</evidence>
<feature type="region of interest" description="Disordered" evidence="10">
    <location>
        <begin position="1032"/>
        <end position="1187"/>
    </location>
</feature>
<dbReference type="SUPFAM" id="SSF56219">
    <property type="entry name" value="DNase I-like"/>
    <property type="match status" value="1"/>
</dbReference>
<dbReference type="GO" id="GO:0006897">
    <property type="term" value="P:endocytosis"/>
    <property type="evidence" value="ECO:0007669"/>
    <property type="project" value="UniProtKB-KW"/>
</dbReference>
<evidence type="ECO:0000313" key="12">
    <source>
        <dbReference type="EMBL" id="EHN00554.1"/>
    </source>
</evidence>
<dbReference type="GO" id="GO:0046856">
    <property type="term" value="P:phosphatidylinositol dephosphorylation"/>
    <property type="evidence" value="ECO:0007669"/>
    <property type="project" value="InterPro"/>
</dbReference>
<dbReference type="InterPro" id="IPR002013">
    <property type="entry name" value="SAC_dom"/>
</dbReference>
<evidence type="ECO:0000313" key="13">
    <source>
        <dbReference type="Proteomes" id="UP000009009"/>
    </source>
</evidence>
<keyword evidence="9" id="KW-0653">Protein transport</keyword>
<keyword evidence="7" id="KW-0254">Endocytosis</keyword>
<dbReference type="InterPro" id="IPR036691">
    <property type="entry name" value="Endo/exonu/phosph_ase_sf"/>
</dbReference>
<sequence>MKILLSKQQTRKIAIVSETHGLVFRPIDNKTSRKSTCAVEFVAKADLNGHDFRRLSSHEIFGFIGLIEIEGLIFIATITGKSKVAQPIPNKTVNKIYAVDFFCLNNSRWDFMDIDSSGNPILTNDGDFESNPRLNVPTQSSRSSLHSSSSRSVNTQDQVPKHPCHELRKLLSNGSFYYSTDFDLTCTLQKRGFSEHSLSFDDFDREFMWNSFLMDRIITYRDRLDVTTKELLDEQGFLTTVIRGFAETIFSYINRLKVGLTIISRQSWKRAGTRFNARGIDDEGHVANFVETEMIMYSSQYCYAFTQIRGSIPVFWEQDTSLISPKIQITRSVEATQPTFDEHFMRLFKKYGPIHIINLLSAKSSEVQLSRRYKEHLKNSGKMKIGRDVFLTDFDFHRETSQDGFAAASKIIPKIRNTILAAGYFSYDVKEGRLISEQDGVFRTNCLDCLDRTNLIQQTISLTVFKLFLSDFRLIKPNSFIDDNEFVQKENVLWADHGDQISQIYTGTNALKSSYSRKGKMSFSGALSDATKSVSRMYINNFVDKGKQQNIDTLLGRLPHQQVVELYDPICEYVNERLLELEDQFTTHSNINLLVGTFNVNGNSRRADLSEWLFPIGDKFKPDVVVLGLQEVIELTAGSILNADYTKSSFWETMVTDCLNQYEEKYLLLRVEQMSSLLILFFVRSDMAYNVKQVGGSTKKTGFGGITGNKGAVAIRFDYGATSFCFVNTHLSAGASNIDERRHDYNNIYRNITFPRSKTIPHHDALFWLGDLNYRITLMNDEVRRELKTQKDDYIGRLLQYDQLTQEINEGVVFQGFKEPTVQFRPTYKYDYGTDNYDTSDKARTPSWTDRIIYKGENLHPLAYSDAPLKISDHKPVYAAYRANVKFINEDDKFHLVEKLYAEYKNAHPEGLINGSQKSSYSKPDNIKKSIALEATVEAAGIKLIDLDDTSTCVSPPLAVRSPLTSIVGGEGPSIDASLDQSKQNVPPPPPPSSRHNKEASPRPTISVNELSISSVSPHKIGSTFTVLERHIAPKSLPPPPVLSRSTSSLKSTASIVSQTGTPEVKKLVSPPCTPSRRKSSTTLNESSVSTKSLHVSSRIATPKNAVVSPKAPTKPEKPPVLKKPEYLSAFARKSDNTQEHSIEVTPLNSKPDEEHSPEKKSTPKVPAKKPELEKLNVDLWNPLKPN</sequence>
<evidence type="ECO:0000256" key="5">
    <source>
        <dbReference type="ARBA" id="ARBA00022448"/>
    </source>
</evidence>
<dbReference type="FunFam" id="3.60.10.10:FF:000029">
    <property type="entry name" value="Inositol polyphosphate 5-phosphatase"/>
    <property type="match status" value="1"/>
</dbReference>
<feature type="compositionally biased region" description="Basic and acidic residues" evidence="10">
    <location>
        <begin position="1114"/>
        <end position="1126"/>
    </location>
</feature>
<feature type="compositionally biased region" description="Low complexity" evidence="10">
    <location>
        <begin position="140"/>
        <end position="152"/>
    </location>
</feature>
<gene>
    <name evidence="12" type="ORF">VIN7_9562</name>
</gene>
<comment type="similarity">
    <text evidence="2">Belongs to the synaptojanin family.</text>
</comment>
<dbReference type="InterPro" id="IPR000300">
    <property type="entry name" value="IPPc"/>
</dbReference>
<organism evidence="12 13">
    <name type="scientific">Saccharomyces cerevisiae x Saccharomyces kudriavzevii (strain VIN7)</name>
    <name type="common">Yeast</name>
    <dbReference type="NCBI Taxonomy" id="1095631"/>
    <lineage>
        <taxon>Eukaryota</taxon>
        <taxon>Fungi</taxon>
        <taxon>Dikarya</taxon>
        <taxon>Ascomycota</taxon>
        <taxon>Saccharomycotina</taxon>
        <taxon>Saccharomycetes</taxon>
        <taxon>Saccharomycetales</taxon>
        <taxon>Saccharomycetaceae</taxon>
        <taxon>Saccharomyces</taxon>
    </lineage>
</organism>
<dbReference type="PANTHER" id="PTHR11200">
    <property type="entry name" value="INOSITOL 5-PHOSPHATASE"/>
    <property type="match status" value="1"/>
</dbReference>
<feature type="region of interest" description="Disordered" evidence="10">
    <location>
        <begin position="965"/>
        <end position="1012"/>
    </location>
</feature>
<feature type="compositionally biased region" description="Basic and acidic residues" evidence="10">
    <location>
        <begin position="1151"/>
        <end position="1162"/>
    </location>
</feature>
<feature type="domain" description="SAC" evidence="11">
    <location>
        <begin position="167"/>
        <end position="507"/>
    </location>
</feature>
<evidence type="ECO:0000256" key="10">
    <source>
        <dbReference type="SAM" id="MobiDB-lite"/>
    </source>
</evidence>
<dbReference type="GO" id="GO:0016020">
    <property type="term" value="C:membrane"/>
    <property type="evidence" value="ECO:0007669"/>
    <property type="project" value="TreeGrafter"/>
</dbReference>
<evidence type="ECO:0000256" key="2">
    <source>
        <dbReference type="ARBA" id="ARBA00008943"/>
    </source>
</evidence>
<dbReference type="PROSITE" id="PS50275">
    <property type="entry name" value="SAC"/>
    <property type="match status" value="1"/>
</dbReference>
<keyword evidence="6" id="KW-0963">Cytoplasm</keyword>
<comment type="similarity">
    <text evidence="3">In the central section; belongs to the inositol 1,4,5-trisphosphate 5-phosphatase family.</text>
</comment>
<dbReference type="GO" id="GO:0005737">
    <property type="term" value="C:cytoplasm"/>
    <property type="evidence" value="ECO:0007669"/>
    <property type="project" value="UniProtKB-SubCell"/>
</dbReference>
<dbReference type="Pfam" id="PF22669">
    <property type="entry name" value="Exo_endo_phos2"/>
    <property type="match status" value="1"/>
</dbReference>
<evidence type="ECO:0000256" key="7">
    <source>
        <dbReference type="ARBA" id="ARBA00022583"/>
    </source>
</evidence>
<dbReference type="HOGENOM" id="CLU_003016_2_0_1"/>
<comment type="subcellular location">
    <subcellularLocation>
        <location evidence="1">Cytoplasm</location>
    </subcellularLocation>
</comment>
<dbReference type="AlphaFoldDB" id="H0H082"/>
<evidence type="ECO:0000256" key="9">
    <source>
        <dbReference type="ARBA" id="ARBA00022927"/>
    </source>
</evidence>
<keyword evidence="5" id="KW-0813">Transport</keyword>